<proteinExistence type="predicted"/>
<dbReference type="AlphaFoldDB" id="A0A841CFP4"/>
<protein>
    <submittedName>
        <fullName evidence="1">Uncharacterized protein</fullName>
    </submittedName>
</protein>
<evidence type="ECO:0000313" key="2">
    <source>
        <dbReference type="Proteomes" id="UP000547510"/>
    </source>
</evidence>
<comment type="caution">
    <text evidence="1">The sequence shown here is derived from an EMBL/GenBank/DDBJ whole genome shotgun (WGS) entry which is preliminary data.</text>
</comment>
<gene>
    <name evidence="1" type="ORF">FHS29_001547</name>
</gene>
<accession>A0A841CFP4</accession>
<evidence type="ECO:0000313" key="1">
    <source>
        <dbReference type="EMBL" id="MBB5954977.1"/>
    </source>
</evidence>
<dbReference type="EMBL" id="JACHJN010000002">
    <property type="protein sequence ID" value="MBB5954977.1"/>
    <property type="molecule type" value="Genomic_DNA"/>
</dbReference>
<reference evidence="1 2" key="1">
    <citation type="submission" date="2020-08" db="EMBL/GenBank/DDBJ databases">
        <title>Genomic Encyclopedia of Type Strains, Phase III (KMG-III): the genomes of soil and plant-associated and newly described type strains.</title>
        <authorList>
            <person name="Whitman W."/>
        </authorList>
    </citation>
    <scope>NUCLEOTIDE SEQUENCE [LARGE SCALE GENOMIC DNA]</scope>
    <source>
        <strain evidence="1 2">CECT 8640</strain>
    </source>
</reference>
<keyword evidence="2" id="KW-1185">Reference proteome</keyword>
<organism evidence="1 2">
    <name type="scientific">Saccharothrix tamanrassetensis</name>
    <dbReference type="NCBI Taxonomy" id="1051531"/>
    <lineage>
        <taxon>Bacteria</taxon>
        <taxon>Bacillati</taxon>
        <taxon>Actinomycetota</taxon>
        <taxon>Actinomycetes</taxon>
        <taxon>Pseudonocardiales</taxon>
        <taxon>Pseudonocardiaceae</taxon>
        <taxon>Saccharothrix</taxon>
    </lineage>
</organism>
<sequence>MRRSAVSSPSGQLCPTTIGKSQVTSLGISMPTAVPLSKCDQ</sequence>
<name>A0A841CFP4_9PSEU</name>
<dbReference type="Proteomes" id="UP000547510">
    <property type="component" value="Unassembled WGS sequence"/>
</dbReference>